<protein>
    <submittedName>
        <fullName evidence="4">N-methylhydantoinase A</fullName>
    </submittedName>
</protein>
<keyword evidence="5" id="KW-1185">Reference proteome</keyword>
<dbReference type="Pfam" id="PF19278">
    <property type="entry name" value="Hydant_A_C"/>
    <property type="match status" value="1"/>
</dbReference>
<dbReference type="InterPro" id="IPR002821">
    <property type="entry name" value="Hydantoinase_A"/>
</dbReference>
<evidence type="ECO:0000313" key="5">
    <source>
        <dbReference type="Proteomes" id="UP000198853"/>
    </source>
</evidence>
<dbReference type="AlphaFoldDB" id="A0A1G8RB49"/>
<accession>A0A1G8RB49</accession>
<evidence type="ECO:0000313" key="4">
    <source>
        <dbReference type="EMBL" id="SDJ13755.1"/>
    </source>
</evidence>
<dbReference type="OrthoDB" id="9768323at2"/>
<evidence type="ECO:0000259" key="3">
    <source>
        <dbReference type="Pfam" id="PF19278"/>
    </source>
</evidence>
<organism evidence="4 5">
    <name type="scientific">Natribacillus halophilus</name>
    <dbReference type="NCBI Taxonomy" id="549003"/>
    <lineage>
        <taxon>Bacteria</taxon>
        <taxon>Bacillati</taxon>
        <taxon>Bacillota</taxon>
        <taxon>Bacilli</taxon>
        <taxon>Bacillales</taxon>
        <taxon>Bacillaceae</taxon>
        <taxon>Natribacillus</taxon>
    </lineage>
</organism>
<dbReference type="GO" id="GO:0006749">
    <property type="term" value="P:glutathione metabolic process"/>
    <property type="evidence" value="ECO:0007669"/>
    <property type="project" value="TreeGrafter"/>
</dbReference>
<dbReference type="GO" id="GO:0017168">
    <property type="term" value="F:5-oxoprolinase (ATP-hydrolyzing) activity"/>
    <property type="evidence" value="ECO:0007669"/>
    <property type="project" value="TreeGrafter"/>
</dbReference>
<dbReference type="InterPro" id="IPR045079">
    <property type="entry name" value="Oxoprolinase-like"/>
</dbReference>
<name>A0A1G8RB49_9BACI</name>
<dbReference type="Proteomes" id="UP000198853">
    <property type="component" value="Unassembled WGS sequence"/>
</dbReference>
<dbReference type="PANTHER" id="PTHR11365:SF23">
    <property type="entry name" value="HYPOTHETICAL 5-OXOPROLINASE (EUROFUNG)-RELATED"/>
    <property type="match status" value="1"/>
</dbReference>
<dbReference type="SUPFAM" id="SSF53067">
    <property type="entry name" value="Actin-like ATPase domain"/>
    <property type="match status" value="1"/>
</dbReference>
<evidence type="ECO:0000259" key="2">
    <source>
        <dbReference type="Pfam" id="PF05378"/>
    </source>
</evidence>
<gene>
    <name evidence="4" type="ORF">SAMN04488123_11636</name>
</gene>
<feature type="domain" description="Hydantoinase A/oxoprolinase" evidence="1">
    <location>
        <begin position="203"/>
        <end position="494"/>
    </location>
</feature>
<reference evidence="4 5" key="1">
    <citation type="submission" date="2016-10" db="EMBL/GenBank/DDBJ databases">
        <authorList>
            <person name="de Groot N.N."/>
        </authorList>
    </citation>
    <scope>NUCLEOTIDE SEQUENCE [LARGE SCALE GENOMIC DNA]</scope>
    <source>
        <strain evidence="4 5">DSM 21771</strain>
    </source>
</reference>
<dbReference type="RefSeq" id="WP_090399439.1">
    <property type="nucleotide sequence ID" value="NZ_FNEN01000016.1"/>
</dbReference>
<feature type="domain" description="Acetophenone carboxylase-like C-terminal" evidence="3">
    <location>
        <begin position="515"/>
        <end position="684"/>
    </location>
</feature>
<dbReference type="PANTHER" id="PTHR11365">
    <property type="entry name" value="5-OXOPROLINASE RELATED"/>
    <property type="match status" value="1"/>
</dbReference>
<dbReference type="GO" id="GO:0005829">
    <property type="term" value="C:cytosol"/>
    <property type="evidence" value="ECO:0007669"/>
    <property type="project" value="TreeGrafter"/>
</dbReference>
<sequence length="708" mass="78085">MSSIRVGVDIGGTFTDIVILDETGDRYFGKTLTTYPDPSAGFIKGLDENLEKYGFSYNDITTIIHGTTLVVNALIERKGVKTALITTKGFRDQIEIGNENRYDLYDLFIEKPTTLVPRSSRYPVTERILNDGTILTSLDEAEVKDIFKKADAQGVEAVAVCLLHGYKNDIHEKRIYEIAQEVAPHIRVSLSSEVSPEIREYQRASTTIANVYVQPLVEQYLTKLESDLIDRGFNGQFHLMLSGGGTCTIETACRFPIRILESGPVGGSIAGAFYSKLCDFDNLHVFDMGGTTAKASLVDNGEPLITNEFEVGREHRFMKGSGMPVKVPVVEMIEIGAGGGSIAHIDRMDLLKVGPESASSEPGPACYGKGGTQPTITDADLILGYLNPDYFLGGEMHLDVEAAYRAIEEKVAKPLGLNPVEAARGIHRVVNENMASAARIHAVEKGKDIRNYPLFATGGAGPVHVCNVAHILGVSEVISPVGAGVCSAFGFLSSPLSFDFVRSYSGRLDQLDLREVTRLLKDMENEGESILKQSGVKDADMKVIRTCEMRYAGQNHDITVPIPNGEINSASIQTIQENFKQQYEKLYSEASEGVPIETVNWRVVVQGPHPELFINSSDEKLEMNPPVKNKRDVYFNEYTDYKMTPVYDRSTLTPGVEIPGPAIIEEKESTMVVTPTFKVSVDRYFNLILNAKVDAIYDDKDRKQQQYV</sequence>
<dbReference type="EMBL" id="FNEN01000016">
    <property type="protein sequence ID" value="SDJ13755.1"/>
    <property type="molecule type" value="Genomic_DNA"/>
</dbReference>
<proteinExistence type="predicted"/>
<dbReference type="InterPro" id="IPR043129">
    <property type="entry name" value="ATPase_NBD"/>
</dbReference>
<dbReference type="InterPro" id="IPR049517">
    <property type="entry name" value="ACX-like_C"/>
</dbReference>
<feature type="domain" description="Hydantoinase/oxoprolinase N-terminal" evidence="2">
    <location>
        <begin position="5"/>
        <end position="182"/>
    </location>
</feature>
<dbReference type="InterPro" id="IPR008040">
    <property type="entry name" value="Hydant_A_N"/>
</dbReference>
<evidence type="ECO:0000259" key="1">
    <source>
        <dbReference type="Pfam" id="PF01968"/>
    </source>
</evidence>
<dbReference type="Pfam" id="PF01968">
    <property type="entry name" value="Hydantoinase_A"/>
    <property type="match status" value="1"/>
</dbReference>
<dbReference type="Pfam" id="PF05378">
    <property type="entry name" value="Hydant_A_N"/>
    <property type="match status" value="1"/>
</dbReference>